<dbReference type="GO" id="GO:0004725">
    <property type="term" value="F:protein tyrosine phosphatase activity"/>
    <property type="evidence" value="ECO:0007669"/>
    <property type="project" value="InterPro"/>
</dbReference>
<accession>A0A9P5YJ99</accession>
<keyword evidence="4" id="KW-0436">Ligase</keyword>
<dbReference type="Pfam" id="PF09414">
    <property type="entry name" value="RNA_ligase"/>
    <property type="match status" value="1"/>
</dbReference>
<dbReference type="Gene3D" id="3.90.190.10">
    <property type="entry name" value="Protein tyrosine phosphatase superfamily"/>
    <property type="match status" value="1"/>
</dbReference>
<keyword evidence="5" id="KW-1185">Reference proteome</keyword>
<feature type="domain" description="Tyrosine-protein phosphatase" evidence="2">
    <location>
        <begin position="238"/>
        <end position="443"/>
    </location>
</feature>
<sequence length="868" mass="97528">MSSFITVQKTHGILGLVGPTVDDLALEALKSVGTHVHTPLQPQTAYHITLLSKAELRDVAHEKLNNLRVDTRHIHSAGVGGHAASGAVFVVIIWAAGQQLRKQLGLEPKHFHITLSMKDEHDIDKGVDSLLPDQFPQLPSPEFLDHLAYTFHAFGRFQRAQDFSKDLILGIPESHKGFLRMGDAALWGEKFKLAMLSYANAYERAEDPKVQEYCIKKMIECSKVTEWGSVMLESEIIQIPGEISATLLAPWSMALRLTLSTKNITPNLKLEPRQSLYIPEVTTSAPNQSFKLPRFFRWLVPYYIAIMSTPRHEDDINALASPHLGIRHVITLTEETPLPESWFRRKSIINTHIPIANYHPPSIEQMDLIISLFENEKNLPILIHCGGGKGRAGTVAACYMAAFGFGKPRYDQTHPELPASDAVTLLRHIRPGSIETSQQEAFVSKWCSTIWKRQSVFPDRPTEPPPCPLIVEGSLGKECDLFILVGLPGSGKSWVSKALLTRDPSEWDLISQDDSGSRSSCESQIGKTPQGRVLLDRCNMAASDRRGWLNLASNWCTSAVCIWFDYDSNLCTSRAQMRAGHPTLPPGSRVRHAVDQMQRTFVKPTFKEGFKAIAIVRSFAAAQELVLRLSPAIGIFKFPRTPHLINLGAATSDDIVTETAVFSTRGHVVITEKIDGANMGFSLSSDHSRIIVQNRSHYVDSSTHEQFKKLGMWVEHHHEDLLKVLNRDSYFAERYILFGEWMFATHSIPYTHLPDRFLAFDLYDRSSRTWADRETLADILSATSIPLVPVIHQGAMPLDTELRNMVQLKSNFWDGPVEGIYVKIEENARVVSRGKIVRSDFIAGNEHWNRGKLRINGLESRDRLDTRD</sequence>
<dbReference type="InterPro" id="IPR000242">
    <property type="entry name" value="PTP_cat"/>
</dbReference>
<dbReference type="InterPro" id="IPR003595">
    <property type="entry name" value="Tyr_Pase_cat"/>
</dbReference>
<protein>
    <submittedName>
        <fullName evidence="4">ATP dependent DNA ligase</fullName>
    </submittedName>
</protein>
<evidence type="ECO:0000256" key="1">
    <source>
        <dbReference type="ARBA" id="ARBA00022801"/>
    </source>
</evidence>
<comment type="caution">
    <text evidence="4">The sequence shown here is derived from an EMBL/GenBank/DDBJ whole genome shotgun (WGS) entry which is preliminary data.</text>
</comment>
<dbReference type="InterPro" id="IPR027417">
    <property type="entry name" value="P-loop_NTPase"/>
</dbReference>
<dbReference type="InterPro" id="IPR000387">
    <property type="entry name" value="Tyr_Pase_dom"/>
</dbReference>
<evidence type="ECO:0000259" key="3">
    <source>
        <dbReference type="PROSITE" id="PS50056"/>
    </source>
</evidence>
<dbReference type="GO" id="GO:0016874">
    <property type="term" value="F:ligase activity"/>
    <property type="evidence" value="ECO:0007669"/>
    <property type="project" value="UniProtKB-KW"/>
</dbReference>
<dbReference type="SUPFAM" id="SSF52799">
    <property type="entry name" value="(Phosphotyrosine protein) phosphatases II"/>
    <property type="match status" value="1"/>
</dbReference>
<dbReference type="Pfam" id="PF22784">
    <property type="entry name" value="PTP-SAK"/>
    <property type="match status" value="1"/>
</dbReference>
<dbReference type="PANTHER" id="PTHR43883:SF1">
    <property type="entry name" value="GLUCONOKINASE"/>
    <property type="match status" value="1"/>
</dbReference>
<dbReference type="PROSITE" id="PS50056">
    <property type="entry name" value="TYR_PHOSPHATASE_2"/>
    <property type="match status" value="1"/>
</dbReference>
<dbReference type="InterPro" id="IPR021122">
    <property type="entry name" value="RNA_ligase_dom_REL/Rnl2"/>
</dbReference>
<dbReference type="AlphaFoldDB" id="A0A9P5YJ99"/>
<dbReference type="InterPro" id="IPR054498">
    <property type="entry name" value="2H-SAK"/>
</dbReference>
<dbReference type="Pfam" id="PF22547">
    <property type="entry name" value="2H-SAK"/>
    <property type="match status" value="1"/>
</dbReference>
<dbReference type="FunFam" id="3.90.190.10:FF:000157">
    <property type="entry name" value="Protein-tyrosine phosphatase"/>
    <property type="match status" value="1"/>
</dbReference>
<dbReference type="EMBL" id="MU150229">
    <property type="protein sequence ID" value="KAF9469650.1"/>
    <property type="molecule type" value="Genomic_DNA"/>
</dbReference>
<dbReference type="Gene3D" id="3.40.50.300">
    <property type="entry name" value="P-loop containing nucleotide triphosphate hydrolases"/>
    <property type="match status" value="1"/>
</dbReference>
<dbReference type="Gene3D" id="3.30.470.30">
    <property type="entry name" value="DNA ligase/mRNA capping enzyme"/>
    <property type="match status" value="1"/>
</dbReference>
<dbReference type="OrthoDB" id="432447at2759"/>
<name>A0A9P5YJ99_9AGAR</name>
<organism evidence="4 5">
    <name type="scientific">Collybia nuda</name>
    <dbReference type="NCBI Taxonomy" id="64659"/>
    <lineage>
        <taxon>Eukaryota</taxon>
        <taxon>Fungi</taxon>
        <taxon>Dikarya</taxon>
        <taxon>Basidiomycota</taxon>
        <taxon>Agaricomycotina</taxon>
        <taxon>Agaricomycetes</taxon>
        <taxon>Agaricomycetidae</taxon>
        <taxon>Agaricales</taxon>
        <taxon>Tricholomatineae</taxon>
        <taxon>Clitocybaceae</taxon>
        <taxon>Collybia</taxon>
    </lineage>
</organism>
<dbReference type="SUPFAM" id="SSF56091">
    <property type="entry name" value="DNA ligase/mRNA capping enzyme, catalytic domain"/>
    <property type="match status" value="1"/>
</dbReference>
<dbReference type="CDD" id="cd14504">
    <property type="entry name" value="DUSP23"/>
    <property type="match status" value="1"/>
</dbReference>
<evidence type="ECO:0000313" key="4">
    <source>
        <dbReference type="EMBL" id="KAF9469650.1"/>
    </source>
</evidence>
<dbReference type="SUPFAM" id="SSF52540">
    <property type="entry name" value="P-loop containing nucleoside triphosphate hydrolases"/>
    <property type="match status" value="1"/>
</dbReference>
<dbReference type="InterPro" id="IPR029021">
    <property type="entry name" value="Prot-tyrosine_phosphatase-like"/>
</dbReference>
<dbReference type="Proteomes" id="UP000807353">
    <property type="component" value="Unassembled WGS sequence"/>
</dbReference>
<evidence type="ECO:0000313" key="5">
    <source>
        <dbReference type="Proteomes" id="UP000807353"/>
    </source>
</evidence>
<keyword evidence="1" id="KW-0378">Hydrolase</keyword>
<gene>
    <name evidence="4" type="ORF">BDZ94DRAFT_16552</name>
</gene>
<proteinExistence type="predicted"/>
<dbReference type="SMART" id="SM00404">
    <property type="entry name" value="PTPc_motif"/>
    <property type="match status" value="1"/>
</dbReference>
<dbReference type="InterPro" id="IPR052732">
    <property type="entry name" value="Cell-binding_unc_protein"/>
</dbReference>
<dbReference type="InterPro" id="IPR057023">
    <property type="entry name" value="PTP-SAK"/>
</dbReference>
<evidence type="ECO:0000259" key="2">
    <source>
        <dbReference type="PROSITE" id="PS50055"/>
    </source>
</evidence>
<feature type="domain" description="Tyrosine specific protein phosphatases" evidence="3">
    <location>
        <begin position="367"/>
        <end position="441"/>
    </location>
</feature>
<reference evidence="4" key="1">
    <citation type="submission" date="2020-11" db="EMBL/GenBank/DDBJ databases">
        <authorList>
            <consortium name="DOE Joint Genome Institute"/>
            <person name="Ahrendt S."/>
            <person name="Riley R."/>
            <person name="Andreopoulos W."/>
            <person name="Labutti K."/>
            <person name="Pangilinan J."/>
            <person name="Ruiz-Duenas F.J."/>
            <person name="Barrasa J.M."/>
            <person name="Sanchez-Garcia M."/>
            <person name="Camarero S."/>
            <person name="Miyauchi S."/>
            <person name="Serrano A."/>
            <person name="Linde D."/>
            <person name="Babiker R."/>
            <person name="Drula E."/>
            <person name="Ayuso-Fernandez I."/>
            <person name="Pacheco R."/>
            <person name="Padilla G."/>
            <person name="Ferreira P."/>
            <person name="Barriuso J."/>
            <person name="Kellner H."/>
            <person name="Castanera R."/>
            <person name="Alfaro M."/>
            <person name="Ramirez L."/>
            <person name="Pisabarro A.G."/>
            <person name="Kuo A."/>
            <person name="Tritt A."/>
            <person name="Lipzen A."/>
            <person name="He G."/>
            <person name="Yan M."/>
            <person name="Ng V."/>
            <person name="Cullen D."/>
            <person name="Martin F."/>
            <person name="Rosso M.-N."/>
            <person name="Henrissat B."/>
            <person name="Hibbett D."/>
            <person name="Martinez A.T."/>
            <person name="Grigoriev I.V."/>
        </authorList>
    </citation>
    <scope>NUCLEOTIDE SEQUENCE</scope>
    <source>
        <strain evidence="4">CBS 247.69</strain>
    </source>
</reference>
<dbReference type="PANTHER" id="PTHR43883">
    <property type="entry name" value="SLR0207 PROTEIN"/>
    <property type="match status" value="1"/>
</dbReference>
<dbReference type="PROSITE" id="PS50055">
    <property type="entry name" value="TYR_PHOSPHATASE_PTP"/>
    <property type="match status" value="1"/>
</dbReference>